<dbReference type="PRINTS" id="PR00507">
    <property type="entry name" value="N12N6MTFRASE"/>
</dbReference>
<keyword evidence="8" id="KW-1185">Reference proteome</keyword>
<name>Q0G285_9HYPH</name>
<dbReference type="PROSITE" id="PS00092">
    <property type="entry name" value="N6_MTASE"/>
    <property type="match status" value="1"/>
</dbReference>
<dbReference type="EMBL" id="AATP01000003">
    <property type="protein sequence ID" value="EAU41313.1"/>
    <property type="molecule type" value="Genomic_DNA"/>
</dbReference>
<evidence type="ECO:0000256" key="1">
    <source>
        <dbReference type="ARBA" id="ARBA00011900"/>
    </source>
</evidence>
<dbReference type="InterPro" id="IPR011639">
    <property type="entry name" value="MethylTrfase_TaqI-like_dom"/>
</dbReference>
<evidence type="ECO:0000313" key="8">
    <source>
        <dbReference type="Proteomes" id="UP000004310"/>
    </source>
</evidence>
<dbReference type="PANTHER" id="PTHR33841:SF1">
    <property type="entry name" value="DNA METHYLTRANSFERASE A"/>
    <property type="match status" value="1"/>
</dbReference>
<dbReference type="HOGENOM" id="CLU_007510_1_0_5"/>
<dbReference type="SUPFAM" id="SSF53335">
    <property type="entry name" value="S-adenosyl-L-methionine-dependent methyltransferases"/>
    <property type="match status" value="1"/>
</dbReference>
<dbReference type="EC" id="2.1.1.72" evidence="1"/>
<dbReference type="STRING" id="217511.GCA_001463845_02149"/>
<dbReference type="AlphaFoldDB" id="Q0G285"/>
<feature type="domain" description="Type II methyltransferase M.TaqI-like" evidence="6">
    <location>
        <begin position="341"/>
        <end position="561"/>
    </location>
</feature>
<evidence type="ECO:0000256" key="2">
    <source>
        <dbReference type="ARBA" id="ARBA00022603"/>
    </source>
</evidence>
<comment type="caution">
    <text evidence="7">The sequence shown here is derived from an EMBL/GenBank/DDBJ whole genome shotgun (WGS) entry which is preliminary data.</text>
</comment>
<accession>Q0G285</accession>
<dbReference type="PANTHER" id="PTHR33841">
    <property type="entry name" value="DNA METHYLTRANSFERASE YEEA-RELATED"/>
    <property type="match status" value="1"/>
</dbReference>
<dbReference type="eggNOG" id="COG1002">
    <property type="taxonomic scope" value="Bacteria"/>
</dbReference>
<keyword evidence="3" id="KW-0808">Transferase</keyword>
<proteinExistence type="predicted"/>
<dbReference type="InterPro" id="IPR050953">
    <property type="entry name" value="N4_N6_ade-DNA_methylase"/>
</dbReference>
<dbReference type="InterPro" id="IPR029063">
    <property type="entry name" value="SAM-dependent_MTases_sf"/>
</dbReference>
<dbReference type="Pfam" id="PF07669">
    <property type="entry name" value="Eco57I"/>
    <property type="match status" value="1"/>
</dbReference>
<dbReference type="GO" id="GO:0006304">
    <property type="term" value="P:DNA modification"/>
    <property type="evidence" value="ECO:0007669"/>
    <property type="project" value="InterPro"/>
</dbReference>
<dbReference type="REBASE" id="23939">
    <property type="entry name" value="Fpe2506ORF1060P"/>
</dbReference>
<evidence type="ECO:0000313" key="7">
    <source>
        <dbReference type="EMBL" id="EAU41313.1"/>
    </source>
</evidence>
<dbReference type="InterPro" id="IPR047939">
    <property type="entry name" value="BREX_1_PglX"/>
</dbReference>
<keyword evidence="4" id="KW-0949">S-adenosyl-L-methionine</keyword>
<dbReference type="RefSeq" id="WP_007065362.1">
    <property type="nucleotide sequence ID" value="NZ_DS022272.1"/>
</dbReference>
<evidence type="ECO:0000259" key="6">
    <source>
        <dbReference type="Pfam" id="PF07669"/>
    </source>
</evidence>
<evidence type="ECO:0000256" key="3">
    <source>
        <dbReference type="ARBA" id="ARBA00022679"/>
    </source>
</evidence>
<sequence length="1195" mass="135163">MSVDLSRLKSYAPQARKDFMKAVTERAARIGITANGIVEAERRGDVVVIGGAAYDKTFGKQRDALVSKVKIEGFDQVIEGIAYTWFNRLVALRFMELHEYLDHGFQIVGPGKAGGPLPEALVNAELLNLPRLPVEHVREMKITGDYEEKLYRAILIAQCNALSETMGFMFEKIGDATELLLPDNLLATDGLVRKLVQNSDAESWQNVEVIGWLYQFYISEKKDDVFKALKKNVKISAANIPAATQLFTPHWIVRYLIENSLGRLWLLNNPSSKLAEKMDYYIAPQEPETDFLKIGSPEEIKICDPACGSGHMLTYAFDLLYSIYEEAGYRSRDIAACILEKNLQGIEIDGRAGALSAFCLVMKARAQDPRFFKRRVAPRICILEDVAFSETEKEDVIAVAGKDLFSCKFWETLSQFEQAKNFGSLIVPKLRNPVETLRVIEARDFESDLLLKEVQARVTTVLRMAEALSPKYHVVVANPPYMTLGNANSFLNKWTKSTFPNSSGDLFSAFIERGLMLALDCGYSAMITMQTWLFISSYKKLREIMISNSQFIGLINIGYNTFPEMNSKVALGAAFVINKSTSDIAGTYIDLNKAPQSVDKEGVFLKEKIGSENQYLRRMSVFQKIPGSPFAFWVTEPVYKAFNGEIIGEKFEVKGGMSTSDNDRFLRIWSEVSQIHCSLPLDKEPAENARWFPYNKGGGFRKWFGNWEYLVNWENEGSDIKHAVCNNPKDPDTTHWSRRIFNTEYFFQRGLTWGDVTTGPFSARLLERGAISDSVGIAAYRCQSETVEWAALAALNAKTLKFFTDILCPTIHFNSGPMSKIPLPEKDGWVSEGSKLAQTLTLLARSDWDAYETSWDFTTLPLLSSDYRSATLEDSYTTLRSHWQSMTDEMKALEEENNRIFIDAYGLQDEIDEKVLIEEITLTSNPAYRYGVKGTSEEREELLKRDTMRELISYAIGCIMGRYSLVEPGLAYANAGNIGFDPTKYGHFPADDDGIVPVADIEWFRDDAAARFFEFISQTFSGEKLGENLDFIADAIEPIRKLSATDTVRKYIARSFFKDHLKTYKNRPIYWLFSSGKERAFECLVYLHRYNEGTLGRMRAEYVIPLQTKMQNRIQTIGGEIGRGDLSSAQMKARTKELATLEAKKTELDRFEADLRHMAEERITLDLDDGVKVNYGKFGTLLAETKLVCGTKDAE</sequence>
<evidence type="ECO:0000256" key="5">
    <source>
        <dbReference type="ARBA" id="ARBA00047942"/>
    </source>
</evidence>
<dbReference type="InterPro" id="IPR002052">
    <property type="entry name" value="DNA_methylase_N6_adenine_CS"/>
</dbReference>
<dbReference type="GO" id="GO:0003676">
    <property type="term" value="F:nucleic acid binding"/>
    <property type="evidence" value="ECO:0007669"/>
    <property type="project" value="InterPro"/>
</dbReference>
<keyword evidence="2" id="KW-0489">Methyltransferase</keyword>
<protein>
    <recommendedName>
        <fullName evidence="1">site-specific DNA-methyltransferase (adenine-specific)</fullName>
        <ecNumber evidence="1">2.1.1.72</ecNumber>
    </recommendedName>
</protein>
<reference evidence="7 8" key="1">
    <citation type="journal article" date="2010" name="J. Bacteriol.">
        <title>Genome sequence of Fulvimarina pelagi HTCC2506T, a Mn(II)-oxidizing alphaproteobacterium possessing an aerobic anoxygenic photosynthetic gene cluster and Xanthorhodopsin.</title>
        <authorList>
            <person name="Kang I."/>
            <person name="Oh H.M."/>
            <person name="Lim S.I."/>
            <person name="Ferriera S."/>
            <person name="Giovannoni S.J."/>
            <person name="Cho J.C."/>
        </authorList>
    </citation>
    <scope>NUCLEOTIDE SEQUENCE [LARGE SCALE GENOMIC DNA]</scope>
    <source>
        <strain evidence="7 8">HTCC2506</strain>
    </source>
</reference>
<dbReference type="Gene3D" id="3.40.50.150">
    <property type="entry name" value="Vaccinia Virus protein VP39"/>
    <property type="match status" value="1"/>
</dbReference>
<organism evidence="7 8">
    <name type="scientific">Fulvimarina pelagi HTCC2506</name>
    <dbReference type="NCBI Taxonomy" id="314231"/>
    <lineage>
        <taxon>Bacteria</taxon>
        <taxon>Pseudomonadati</taxon>
        <taxon>Pseudomonadota</taxon>
        <taxon>Alphaproteobacteria</taxon>
        <taxon>Hyphomicrobiales</taxon>
        <taxon>Aurantimonadaceae</taxon>
        <taxon>Fulvimarina</taxon>
    </lineage>
</organism>
<dbReference type="eggNOG" id="COG0827">
    <property type="taxonomic scope" value="Bacteria"/>
</dbReference>
<dbReference type="GO" id="GO:0032259">
    <property type="term" value="P:methylation"/>
    <property type="evidence" value="ECO:0007669"/>
    <property type="project" value="UniProtKB-KW"/>
</dbReference>
<dbReference type="NCBIfam" id="NF033452">
    <property type="entry name" value="BREX_1_MTaseX"/>
    <property type="match status" value="1"/>
</dbReference>
<gene>
    <name evidence="7" type="ORF">FP2506_01060</name>
</gene>
<dbReference type="Proteomes" id="UP000004310">
    <property type="component" value="Unassembled WGS sequence"/>
</dbReference>
<dbReference type="GO" id="GO:0009007">
    <property type="term" value="F:site-specific DNA-methyltransferase (adenine-specific) activity"/>
    <property type="evidence" value="ECO:0007669"/>
    <property type="project" value="UniProtKB-EC"/>
</dbReference>
<evidence type="ECO:0000256" key="4">
    <source>
        <dbReference type="ARBA" id="ARBA00022691"/>
    </source>
</evidence>
<comment type="catalytic activity">
    <reaction evidence="5">
        <text>a 2'-deoxyadenosine in DNA + S-adenosyl-L-methionine = an N(6)-methyl-2'-deoxyadenosine in DNA + S-adenosyl-L-homocysteine + H(+)</text>
        <dbReference type="Rhea" id="RHEA:15197"/>
        <dbReference type="Rhea" id="RHEA-COMP:12418"/>
        <dbReference type="Rhea" id="RHEA-COMP:12419"/>
        <dbReference type="ChEBI" id="CHEBI:15378"/>
        <dbReference type="ChEBI" id="CHEBI:57856"/>
        <dbReference type="ChEBI" id="CHEBI:59789"/>
        <dbReference type="ChEBI" id="CHEBI:90615"/>
        <dbReference type="ChEBI" id="CHEBI:90616"/>
        <dbReference type="EC" id="2.1.1.72"/>
    </reaction>
</comment>